<accession>A0A4R5UXR7</accession>
<evidence type="ECO:0000259" key="3">
    <source>
        <dbReference type="PROSITE" id="PS51898"/>
    </source>
</evidence>
<dbReference type="GO" id="GO:0003677">
    <property type="term" value="F:DNA binding"/>
    <property type="evidence" value="ECO:0007669"/>
    <property type="project" value="InterPro"/>
</dbReference>
<dbReference type="InterPro" id="IPR002104">
    <property type="entry name" value="Integrase_catalytic"/>
</dbReference>
<gene>
    <name evidence="4" type="ORF">E1832_16525</name>
</gene>
<evidence type="ECO:0000313" key="4">
    <source>
        <dbReference type="EMBL" id="TDK43876.1"/>
    </source>
</evidence>
<proteinExistence type="predicted"/>
<dbReference type="OrthoDB" id="7510934at2"/>
<comment type="caution">
    <text evidence="4">The sequence shown here is derived from an EMBL/GenBank/DDBJ whole genome shotgun (WGS) entry which is preliminary data.</text>
</comment>
<keyword evidence="5" id="KW-1185">Reference proteome</keyword>
<name>A0A4R5UXR7_9RHOB</name>
<evidence type="ECO:0000256" key="1">
    <source>
        <dbReference type="ARBA" id="ARBA00023172"/>
    </source>
</evidence>
<dbReference type="GO" id="GO:0006310">
    <property type="term" value="P:DNA recombination"/>
    <property type="evidence" value="ECO:0007669"/>
    <property type="project" value="UniProtKB-KW"/>
</dbReference>
<dbReference type="AlphaFoldDB" id="A0A4R5UXR7"/>
<evidence type="ECO:0000256" key="2">
    <source>
        <dbReference type="SAM" id="MobiDB-lite"/>
    </source>
</evidence>
<keyword evidence="1" id="KW-0233">DNA recombination</keyword>
<protein>
    <recommendedName>
        <fullName evidence="3">Tyr recombinase domain-containing protein</fullName>
    </recommendedName>
</protein>
<sequence length="330" mass="35663">MRRSVRGGAVRLKGLSQSGHWPSGNPRFYLRRPGTGPLPCRICQRGIPIFSPPMSPRRGRAGGACSTTSTRAMASAGWSILSRATSGRIWPASRRSRQTTGSRSGGRWGAGGTIPVWLRPTQPLVGPHRAPKTDGHTPWTRADADRFRRHWAIGTMQRFAMELMLHTGAGVTDACRIGPGHVDRQGWLRYKRAKTGTLAICPFSGAAAMGPPVWFEISPHLADCVAAAPKHMTFLSTAQGAARSPKAAQQWFSRAAKEAGLASGLTAHGLRKLRSVMMAEAGAPPEQRMAFLGHETSEQTREYSKTADAKNIISGTDFSNFSERVGKNAD</sequence>
<dbReference type="Proteomes" id="UP000295301">
    <property type="component" value="Unassembled WGS sequence"/>
</dbReference>
<reference evidence="4 5" key="1">
    <citation type="submission" date="2019-03" db="EMBL/GenBank/DDBJ databases">
        <title>Ruegeria lutea sp. nov., a novel strain, isolated from marine sediment, the Masan Bay, South Korea.</title>
        <authorList>
            <person name="Kim J."/>
            <person name="Kim D.-Y."/>
            <person name="Lee S.-S."/>
        </authorList>
    </citation>
    <scope>NUCLEOTIDE SEQUENCE [LARGE SCALE GENOMIC DNA]</scope>
    <source>
        <strain evidence="4 5">318-1</strain>
    </source>
</reference>
<feature type="compositionally biased region" description="Gly residues" evidence="2">
    <location>
        <begin position="103"/>
        <end position="112"/>
    </location>
</feature>
<dbReference type="Pfam" id="PF00589">
    <property type="entry name" value="Phage_integrase"/>
    <property type="match status" value="1"/>
</dbReference>
<dbReference type="GO" id="GO:0015074">
    <property type="term" value="P:DNA integration"/>
    <property type="evidence" value="ECO:0007669"/>
    <property type="project" value="InterPro"/>
</dbReference>
<dbReference type="InterPro" id="IPR013762">
    <property type="entry name" value="Integrase-like_cat_sf"/>
</dbReference>
<evidence type="ECO:0000313" key="5">
    <source>
        <dbReference type="Proteomes" id="UP000295301"/>
    </source>
</evidence>
<dbReference type="EMBL" id="SMUV01000071">
    <property type="protein sequence ID" value="TDK43876.1"/>
    <property type="molecule type" value="Genomic_DNA"/>
</dbReference>
<feature type="domain" description="Tyr recombinase" evidence="3">
    <location>
        <begin position="134"/>
        <end position="317"/>
    </location>
</feature>
<organism evidence="4 5">
    <name type="scientific">Antarcticimicrobium luteum</name>
    <dbReference type="NCBI Taxonomy" id="2547397"/>
    <lineage>
        <taxon>Bacteria</taxon>
        <taxon>Pseudomonadati</taxon>
        <taxon>Pseudomonadota</taxon>
        <taxon>Alphaproteobacteria</taxon>
        <taxon>Rhodobacterales</taxon>
        <taxon>Paracoccaceae</taxon>
        <taxon>Antarcticimicrobium</taxon>
    </lineage>
</organism>
<dbReference type="PROSITE" id="PS51898">
    <property type="entry name" value="TYR_RECOMBINASE"/>
    <property type="match status" value="1"/>
</dbReference>
<dbReference type="Gene3D" id="1.10.443.10">
    <property type="entry name" value="Intergrase catalytic core"/>
    <property type="match status" value="1"/>
</dbReference>
<dbReference type="SUPFAM" id="SSF56349">
    <property type="entry name" value="DNA breaking-rejoining enzymes"/>
    <property type="match status" value="1"/>
</dbReference>
<dbReference type="InterPro" id="IPR011010">
    <property type="entry name" value="DNA_brk_join_enz"/>
</dbReference>
<feature type="region of interest" description="Disordered" evidence="2">
    <location>
        <begin position="92"/>
        <end position="140"/>
    </location>
</feature>